<organism evidence="2 3">
    <name type="scientific">Candidatus Liberibacter asiaticus str. gxpsy</name>
    <dbReference type="NCBI Taxonomy" id="1174529"/>
    <lineage>
        <taxon>Bacteria</taxon>
        <taxon>Pseudomonadati</taxon>
        <taxon>Pseudomonadota</taxon>
        <taxon>Alphaproteobacteria</taxon>
        <taxon>Hyphomicrobiales</taxon>
        <taxon>Rhizobiaceae</taxon>
        <taxon>Liberibacter</taxon>
    </lineage>
</organism>
<dbReference type="RefSeq" id="WP_012778510.1">
    <property type="nucleotide sequence ID" value="NC_020549.1"/>
</dbReference>
<name>A0ABM5NEV9_LIBAS</name>
<evidence type="ECO:0000313" key="2">
    <source>
        <dbReference type="EMBL" id="AGH16531.1"/>
    </source>
</evidence>
<dbReference type="InterPro" id="IPR029052">
    <property type="entry name" value="Metallo-depent_PP-like"/>
</dbReference>
<feature type="transmembrane region" description="Helical" evidence="1">
    <location>
        <begin position="21"/>
        <end position="45"/>
    </location>
</feature>
<reference evidence="2 3" key="1">
    <citation type="journal article" date="2013" name="Genome Announc.">
        <title>Complete Genome Sequence of a Chinese Strain of 'Candidatus Liberibacter asiaticus'.</title>
        <authorList>
            <person name="Lin H."/>
            <person name="Han C.S."/>
            <person name="Liu B."/>
            <person name="Lou B."/>
            <person name="Bai X."/>
            <person name="Deng C."/>
            <person name="Civerolo E.L."/>
            <person name="Gupta G."/>
        </authorList>
    </citation>
    <scope>NUCLEOTIDE SEQUENCE [LARGE SCALE GENOMIC DNA]</scope>
    <source>
        <strain evidence="3">gxpsy</strain>
    </source>
</reference>
<dbReference type="GeneID" id="93076531"/>
<evidence type="ECO:0008006" key="4">
    <source>
        <dbReference type="Google" id="ProtNLM"/>
    </source>
</evidence>
<evidence type="ECO:0000313" key="3">
    <source>
        <dbReference type="Proteomes" id="UP000011820"/>
    </source>
</evidence>
<protein>
    <recommendedName>
        <fullName evidence="4">Flp pilus-assembly TadG-like N-terminal domain-containing protein</fullName>
    </recommendedName>
</protein>
<keyword evidence="1" id="KW-1133">Transmembrane helix</keyword>
<evidence type="ECO:0000256" key="1">
    <source>
        <dbReference type="SAM" id="Phobius"/>
    </source>
</evidence>
<dbReference type="Proteomes" id="UP000011820">
    <property type="component" value="Chromosome"/>
</dbReference>
<accession>A0ABM5NEV9</accession>
<sequence length="475" mass="54374">MSKTKHLKKTIFLSKKGNITILTAIIIPLIITLITISTTCANILYHRASIEASADEALNHGIVLLCKDSDLTPQDITPPVLKDLETSLIKNDFSIKEAAQIKKESSINYQGKIPLSQGTYLNLHAVYHVPLNSLERILLPHKQNMDIVVDVNKILNCHHKGIAVIADPWYKADTPMFVEAINSLKSSKNIILGILTGDMTQSSTTKELKRFYNIYSLKFPFFRGLGSQEYIGNRPCRDPYTLTPSIYGCAFIAINDISQQINDHYPQIKSIKEFNGDSQRYRNRSWHGETYSISISGSQSYSWNIDNVHFIQANYSMFHSVYFNDEWSNIFTVAVPEHISKQDLPSHVSNGSEISQWIRDDVFQAQREGKYIILFADDIDRFSSIDQKRMFEKFLTQSKISTIFTTRFTSSPESYIKDSTGRPVRVYNINKNSKNEFILLEMTPHYINVTAYERRGKVPHITRKMSPIDLLPKQR</sequence>
<dbReference type="EMBL" id="CP004005">
    <property type="protein sequence ID" value="AGH16531.1"/>
    <property type="molecule type" value="Genomic_DNA"/>
</dbReference>
<dbReference type="SUPFAM" id="SSF56300">
    <property type="entry name" value="Metallo-dependent phosphatases"/>
    <property type="match status" value="1"/>
</dbReference>
<keyword evidence="1" id="KW-0812">Transmembrane</keyword>
<gene>
    <name evidence="2" type="ORF">WSI_00795</name>
</gene>
<keyword evidence="1" id="KW-0472">Membrane</keyword>
<proteinExistence type="predicted"/>
<keyword evidence="3" id="KW-1185">Reference proteome</keyword>